<reference evidence="1 2" key="1">
    <citation type="journal article" date="2021" name="Elife">
        <title>Chloroplast acquisition without the gene transfer in kleptoplastic sea slugs, Plakobranchus ocellatus.</title>
        <authorList>
            <person name="Maeda T."/>
            <person name="Takahashi S."/>
            <person name="Yoshida T."/>
            <person name="Shimamura S."/>
            <person name="Takaki Y."/>
            <person name="Nagai Y."/>
            <person name="Toyoda A."/>
            <person name="Suzuki Y."/>
            <person name="Arimoto A."/>
            <person name="Ishii H."/>
            <person name="Satoh N."/>
            <person name="Nishiyama T."/>
            <person name="Hasebe M."/>
            <person name="Maruyama T."/>
            <person name="Minagawa J."/>
            <person name="Obokata J."/>
            <person name="Shigenobu S."/>
        </authorList>
    </citation>
    <scope>NUCLEOTIDE SEQUENCE [LARGE SCALE GENOMIC DNA]</scope>
</reference>
<dbReference type="AlphaFoldDB" id="A0AAV4EQP8"/>
<proteinExistence type="predicted"/>
<evidence type="ECO:0000313" key="1">
    <source>
        <dbReference type="EMBL" id="GFR63152.1"/>
    </source>
</evidence>
<gene>
    <name evidence="1" type="ORF">ElyMa_000148800</name>
</gene>
<dbReference type="Proteomes" id="UP000762676">
    <property type="component" value="Unassembled WGS sequence"/>
</dbReference>
<keyword evidence="2" id="KW-1185">Reference proteome</keyword>
<organism evidence="1 2">
    <name type="scientific">Elysia marginata</name>
    <dbReference type="NCBI Taxonomy" id="1093978"/>
    <lineage>
        <taxon>Eukaryota</taxon>
        <taxon>Metazoa</taxon>
        <taxon>Spiralia</taxon>
        <taxon>Lophotrochozoa</taxon>
        <taxon>Mollusca</taxon>
        <taxon>Gastropoda</taxon>
        <taxon>Heterobranchia</taxon>
        <taxon>Euthyneura</taxon>
        <taxon>Panpulmonata</taxon>
        <taxon>Sacoglossa</taxon>
        <taxon>Placobranchoidea</taxon>
        <taxon>Plakobranchidae</taxon>
        <taxon>Elysia</taxon>
    </lineage>
</organism>
<sequence>MKESTGSKQSGIQWNLWQHLDVLDFADDLALLSHTKGEMQSKTEDLNIDLISNNVGPRSQSGQSKVLGSGAETEDAIILGTDALEELVLFTYLRVLSTWRVEQIQTLKQELERQDQHAHNYKGFGKLETKDQDQT</sequence>
<evidence type="ECO:0008006" key="3">
    <source>
        <dbReference type="Google" id="ProtNLM"/>
    </source>
</evidence>
<evidence type="ECO:0000313" key="2">
    <source>
        <dbReference type="Proteomes" id="UP000762676"/>
    </source>
</evidence>
<protein>
    <recommendedName>
        <fullName evidence="3">Reverse transcriptase domain-containing protein</fullName>
    </recommendedName>
</protein>
<accession>A0AAV4EQP8</accession>
<name>A0AAV4EQP8_9GAST</name>
<dbReference type="EMBL" id="BMAT01000273">
    <property type="protein sequence ID" value="GFR63152.1"/>
    <property type="molecule type" value="Genomic_DNA"/>
</dbReference>
<comment type="caution">
    <text evidence="1">The sequence shown here is derived from an EMBL/GenBank/DDBJ whole genome shotgun (WGS) entry which is preliminary data.</text>
</comment>